<dbReference type="OrthoDB" id="384721at2"/>
<dbReference type="Proteomes" id="UP000027821">
    <property type="component" value="Unassembled WGS sequence"/>
</dbReference>
<evidence type="ECO:0000256" key="1">
    <source>
        <dbReference type="SAM" id="SignalP"/>
    </source>
</evidence>
<name>A0A074KZF9_9BACT</name>
<feature type="domain" description="GP-PDE" evidence="2">
    <location>
        <begin position="31"/>
        <end position="259"/>
    </location>
</feature>
<dbReference type="Gene3D" id="3.20.20.190">
    <property type="entry name" value="Phosphatidylinositol (PI) phosphodiesterase"/>
    <property type="match status" value="1"/>
</dbReference>
<dbReference type="eggNOG" id="COG0584">
    <property type="taxonomic scope" value="Bacteria"/>
</dbReference>
<dbReference type="GO" id="GO:0006629">
    <property type="term" value="P:lipid metabolic process"/>
    <property type="evidence" value="ECO:0007669"/>
    <property type="project" value="InterPro"/>
</dbReference>
<evidence type="ECO:0000313" key="3">
    <source>
        <dbReference type="EMBL" id="KEO73003.1"/>
    </source>
</evidence>
<protein>
    <recommendedName>
        <fullName evidence="2">GP-PDE domain-containing protein</fullName>
    </recommendedName>
</protein>
<dbReference type="STRING" id="1048983.EL17_15435"/>
<dbReference type="AlphaFoldDB" id="A0A074KZF9"/>
<keyword evidence="1" id="KW-0732">Signal</keyword>
<feature type="signal peptide" evidence="1">
    <location>
        <begin position="1"/>
        <end position="19"/>
    </location>
</feature>
<comment type="caution">
    <text evidence="3">The sequence shown here is derived from an EMBL/GenBank/DDBJ whole genome shotgun (WGS) entry which is preliminary data.</text>
</comment>
<feature type="chain" id="PRO_5001697178" description="GP-PDE domain-containing protein" evidence="1">
    <location>
        <begin position="20"/>
        <end position="271"/>
    </location>
</feature>
<dbReference type="CDD" id="cd08566">
    <property type="entry name" value="GDPD_AtGDE_like"/>
    <property type="match status" value="1"/>
</dbReference>
<reference evidence="3 4" key="1">
    <citation type="submission" date="2014-04" db="EMBL/GenBank/DDBJ databases">
        <title>Characterization and application of a salt tolerant electro-active bacterium.</title>
        <authorList>
            <person name="Yang L."/>
            <person name="Wei S."/>
            <person name="Tay Q.X.M."/>
        </authorList>
    </citation>
    <scope>NUCLEOTIDE SEQUENCE [LARGE SCALE GENOMIC DNA]</scope>
    <source>
        <strain evidence="3 4">LY1</strain>
    </source>
</reference>
<accession>A0A074KZF9</accession>
<dbReference type="InterPro" id="IPR017946">
    <property type="entry name" value="PLC-like_Pdiesterase_TIM-brl"/>
</dbReference>
<dbReference type="EMBL" id="JMIH01000023">
    <property type="protein sequence ID" value="KEO73003.1"/>
    <property type="molecule type" value="Genomic_DNA"/>
</dbReference>
<dbReference type="RefSeq" id="WP_051720041.1">
    <property type="nucleotide sequence ID" value="NZ_JMIH01000023.1"/>
</dbReference>
<sequence length="271" mass="30838">MKKYFQLLFLLLIHTASFSQSLRQLIQTDLTSICSHRGVSALGKEENSIQSMSEALSQGIKIHEIDIMESIDGKLYLLHDETLDRTTDLKGYIKDTHSKELDQGVLKGTKEPIPAFKAALQWAKENGAYLMLDVKAAPVKKVMEEVQSMNMMDRVMLLTFTRDRTDEALAYPEKFLISALIKEITDIDYYLKIFHNTDFLIGYINKTADAEIYQQARKAGVTILTDTMGEVDKLAKEDGGKSYVDFIYEKKPDVLVSDYPLKVKKAVEMQF</sequence>
<gene>
    <name evidence="3" type="ORF">EL17_15435</name>
</gene>
<keyword evidence="4" id="KW-1185">Reference proteome</keyword>
<dbReference type="PANTHER" id="PTHR46211:SF14">
    <property type="entry name" value="GLYCEROPHOSPHODIESTER PHOSPHODIESTERASE"/>
    <property type="match status" value="1"/>
</dbReference>
<dbReference type="Pfam" id="PF03009">
    <property type="entry name" value="GDPD"/>
    <property type="match status" value="1"/>
</dbReference>
<evidence type="ECO:0000313" key="4">
    <source>
        <dbReference type="Proteomes" id="UP000027821"/>
    </source>
</evidence>
<dbReference type="PANTHER" id="PTHR46211">
    <property type="entry name" value="GLYCEROPHOSPHORYL DIESTER PHOSPHODIESTERASE"/>
    <property type="match status" value="1"/>
</dbReference>
<organism evidence="3 4">
    <name type="scientific">Anditalea andensis</name>
    <dbReference type="NCBI Taxonomy" id="1048983"/>
    <lineage>
        <taxon>Bacteria</taxon>
        <taxon>Pseudomonadati</taxon>
        <taxon>Bacteroidota</taxon>
        <taxon>Cytophagia</taxon>
        <taxon>Cytophagales</taxon>
        <taxon>Cytophagaceae</taxon>
        <taxon>Anditalea</taxon>
    </lineage>
</organism>
<dbReference type="PROSITE" id="PS51704">
    <property type="entry name" value="GP_PDE"/>
    <property type="match status" value="1"/>
</dbReference>
<proteinExistence type="predicted"/>
<dbReference type="GO" id="GO:0008081">
    <property type="term" value="F:phosphoric diester hydrolase activity"/>
    <property type="evidence" value="ECO:0007669"/>
    <property type="project" value="InterPro"/>
</dbReference>
<dbReference type="InterPro" id="IPR030395">
    <property type="entry name" value="GP_PDE_dom"/>
</dbReference>
<evidence type="ECO:0000259" key="2">
    <source>
        <dbReference type="PROSITE" id="PS51704"/>
    </source>
</evidence>
<dbReference type="SUPFAM" id="SSF51695">
    <property type="entry name" value="PLC-like phosphodiesterases"/>
    <property type="match status" value="1"/>
</dbReference>